<comment type="subcellular location">
    <subcellularLocation>
        <location evidence="1 8">Cell membrane</location>
        <topology evidence="1 8">Multi-pass membrane protein</topology>
    </subcellularLocation>
</comment>
<feature type="transmembrane region" description="Helical" evidence="8">
    <location>
        <begin position="80"/>
        <end position="102"/>
    </location>
</feature>
<evidence type="ECO:0000313" key="10">
    <source>
        <dbReference type="Proteomes" id="UP001607303"/>
    </source>
</evidence>
<feature type="transmembrane region" description="Helical" evidence="8">
    <location>
        <begin position="263"/>
        <end position="283"/>
    </location>
</feature>
<evidence type="ECO:0000256" key="6">
    <source>
        <dbReference type="ARBA" id="ARBA00023170"/>
    </source>
</evidence>
<reference evidence="9 10" key="1">
    <citation type="journal article" date="2024" name="Ann. Entomol. Soc. Am.">
        <title>Genomic analyses of the southern and eastern yellowjacket wasps (Hymenoptera: Vespidae) reveal evolutionary signatures of social life.</title>
        <authorList>
            <person name="Catto M.A."/>
            <person name="Caine P.B."/>
            <person name="Orr S.E."/>
            <person name="Hunt B.G."/>
            <person name="Goodisman M.A.D."/>
        </authorList>
    </citation>
    <scope>NUCLEOTIDE SEQUENCE [LARGE SCALE GENOMIC DNA]</scope>
    <source>
        <strain evidence="9">232</strain>
        <tissue evidence="9">Head and thorax</tissue>
    </source>
</reference>
<gene>
    <name evidence="9" type="ORF">V1477_005162</name>
</gene>
<protein>
    <recommendedName>
        <fullName evidence="8">Gustatory receptor</fullName>
    </recommendedName>
</protein>
<keyword evidence="2 8" id="KW-1003">Cell membrane</keyword>
<keyword evidence="5 8" id="KW-0472">Membrane</keyword>
<evidence type="ECO:0000313" key="9">
    <source>
        <dbReference type="EMBL" id="KAL2746792.1"/>
    </source>
</evidence>
<feature type="transmembrane region" description="Helical" evidence="8">
    <location>
        <begin position="168"/>
        <end position="185"/>
    </location>
</feature>
<feature type="transmembrane region" description="Helical" evidence="8">
    <location>
        <begin position="454"/>
        <end position="475"/>
    </location>
</feature>
<feature type="transmembrane region" description="Helical" evidence="8">
    <location>
        <begin position="122"/>
        <end position="147"/>
    </location>
</feature>
<dbReference type="PANTHER" id="PTHR21143">
    <property type="entry name" value="INVERTEBRATE GUSTATORY RECEPTOR"/>
    <property type="match status" value="1"/>
</dbReference>
<evidence type="ECO:0000256" key="3">
    <source>
        <dbReference type="ARBA" id="ARBA00022692"/>
    </source>
</evidence>
<comment type="caution">
    <text evidence="8">Lacks conserved residue(s) required for the propagation of feature annotation.</text>
</comment>
<proteinExistence type="inferred from homology"/>
<dbReference type="GO" id="GO:0007165">
    <property type="term" value="P:signal transduction"/>
    <property type="evidence" value="ECO:0007669"/>
    <property type="project" value="UniProtKB-KW"/>
</dbReference>
<keyword evidence="7 8" id="KW-0807">Transducer</keyword>
<accession>A0ABD2CNW2</accession>
<feature type="transmembrane region" description="Helical" evidence="8">
    <location>
        <begin position="314"/>
        <end position="339"/>
    </location>
</feature>
<evidence type="ECO:0000256" key="5">
    <source>
        <dbReference type="ARBA" id="ARBA00023136"/>
    </source>
</evidence>
<dbReference type="EMBL" id="JAYRBN010000037">
    <property type="protein sequence ID" value="KAL2746792.1"/>
    <property type="molecule type" value="Genomic_DNA"/>
</dbReference>
<evidence type="ECO:0000256" key="2">
    <source>
        <dbReference type="ARBA" id="ARBA00022475"/>
    </source>
</evidence>
<evidence type="ECO:0000256" key="7">
    <source>
        <dbReference type="ARBA" id="ARBA00023224"/>
    </source>
</evidence>
<dbReference type="InterPro" id="IPR013604">
    <property type="entry name" value="7TM_chemorcpt"/>
</dbReference>
<dbReference type="Pfam" id="PF08395">
    <property type="entry name" value="7tm_7"/>
    <property type="match status" value="2"/>
</dbReference>
<feature type="transmembrane region" description="Helical" evidence="8">
    <location>
        <begin position="359"/>
        <end position="378"/>
    </location>
</feature>
<keyword evidence="3 8" id="KW-0812">Transmembrane</keyword>
<evidence type="ECO:0000256" key="4">
    <source>
        <dbReference type="ARBA" id="ARBA00022989"/>
    </source>
</evidence>
<organism evidence="9 10">
    <name type="scientific">Vespula maculifrons</name>
    <name type="common">Eastern yellow jacket</name>
    <name type="synonym">Wasp</name>
    <dbReference type="NCBI Taxonomy" id="7453"/>
    <lineage>
        <taxon>Eukaryota</taxon>
        <taxon>Metazoa</taxon>
        <taxon>Ecdysozoa</taxon>
        <taxon>Arthropoda</taxon>
        <taxon>Hexapoda</taxon>
        <taxon>Insecta</taxon>
        <taxon>Pterygota</taxon>
        <taxon>Neoptera</taxon>
        <taxon>Endopterygota</taxon>
        <taxon>Hymenoptera</taxon>
        <taxon>Apocrita</taxon>
        <taxon>Aculeata</taxon>
        <taxon>Vespoidea</taxon>
        <taxon>Vespidae</taxon>
        <taxon>Vespinae</taxon>
        <taxon>Vespula</taxon>
    </lineage>
</organism>
<dbReference type="PANTHER" id="PTHR21143:SF133">
    <property type="entry name" value="GUSTATORY AND PHEROMONE RECEPTOR 32A-RELATED"/>
    <property type="match status" value="1"/>
</dbReference>
<keyword evidence="4 8" id="KW-1133">Transmembrane helix</keyword>
<feature type="transmembrane region" description="Helical" evidence="8">
    <location>
        <begin position="224"/>
        <end position="243"/>
    </location>
</feature>
<comment type="similarity">
    <text evidence="8">Belongs to the insect chemoreceptor superfamily. Gustatory receptor (GR) family.</text>
</comment>
<evidence type="ECO:0000256" key="1">
    <source>
        <dbReference type="ARBA" id="ARBA00004651"/>
    </source>
</evidence>
<comment type="function">
    <text evidence="8">Gustatory receptor which mediates acceptance or avoidance behavior, depending on its substrates.</text>
</comment>
<sequence>MKFAQLNGILQSMLTTTTDCPQHKRVLRMKDNWENDSSLSTIYRTYKAHENFMKLKRVKQIHLELIKCARIINEAYELQIFVSMSTCVVFIIALLHQIYSILIAKEYVVIWRKEIHMYFYWIFYYVFKIFAVSNICETTMTEILNFVYQLVQNHLTFTVCGFYDIDHTFLYSAIGSIITYLVVFIEFGEIPKEFQRSVMPLVIANSIFCTGLLEYFVDRTIRTIGFFYAICCILYYTILFFILKDVMNILFGYKKTRVAGILTKFTFINNVFMYVIIIFTGFLKRKQIKSFVQQLEICTQGIDEMIASKDYSSLFRYQCIVSIILFFATSGLIAIDIFWTSKINCDYSLKIWFYFYDNYPLIVTMIDDFTFVFWIRYIKMKFAQLNGILQSMLTTTTDCPQHKRVLRMKDNWENDSSLSTIYRTYKAHENLIKLKRVRQIHLEMIKCARIINEAYGLPILLSMSTSIIYIISLLYNFYVISITTNYNHWINEFFAHFYWISFFMMKIITINNICETTITEIRNFIFQQVHNGLTFTACGLFDLGHTFIYSVIGLITTYLIIFIQIGGKPKIWFNNTNYNLSSMI</sequence>
<feature type="transmembrane region" description="Helical" evidence="8">
    <location>
        <begin position="197"/>
        <end position="217"/>
    </location>
</feature>
<keyword evidence="10" id="KW-1185">Reference proteome</keyword>
<evidence type="ECO:0000256" key="8">
    <source>
        <dbReference type="RuleBase" id="RU363108"/>
    </source>
</evidence>
<dbReference type="GO" id="GO:0005886">
    <property type="term" value="C:plasma membrane"/>
    <property type="evidence" value="ECO:0007669"/>
    <property type="project" value="UniProtKB-SubCell"/>
</dbReference>
<feature type="transmembrane region" description="Helical" evidence="8">
    <location>
        <begin position="495"/>
        <end position="514"/>
    </location>
</feature>
<dbReference type="Proteomes" id="UP001607303">
    <property type="component" value="Unassembled WGS sequence"/>
</dbReference>
<name>A0ABD2CNW2_VESMC</name>
<keyword evidence="6 8" id="KW-0675">Receptor</keyword>
<comment type="caution">
    <text evidence="9">The sequence shown here is derived from an EMBL/GenBank/DDBJ whole genome shotgun (WGS) entry which is preliminary data.</text>
</comment>
<feature type="transmembrane region" description="Helical" evidence="8">
    <location>
        <begin position="547"/>
        <end position="567"/>
    </location>
</feature>
<dbReference type="AlphaFoldDB" id="A0ABD2CNW2"/>